<dbReference type="InterPro" id="IPR037396">
    <property type="entry name" value="FMN_HAD"/>
</dbReference>
<dbReference type="PROSITE" id="PS00557">
    <property type="entry name" value="FMN_HYDROXY_ACID_DH_1"/>
    <property type="match status" value="1"/>
</dbReference>
<name>A0A9P5G314_GEOCN</name>
<feature type="binding site" evidence="9">
    <location>
        <position position="282"/>
    </location>
    <ligand>
        <name>glyoxylate</name>
        <dbReference type="ChEBI" id="CHEBI:36655"/>
    </ligand>
</feature>
<feature type="binding site" evidence="9">
    <location>
        <position position="174"/>
    </location>
    <ligand>
        <name>glyoxylate</name>
        <dbReference type="ChEBI" id="CHEBI:36655"/>
    </ligand>
</feature>
<evidence type="ECO:0000256" key="8">
    <source>
        <dbReference type="PIRSR" id="PIRSR000138-1"/>
    </source>
</evidence>
<feature type="binding site" evidence="9">
    <location>
        <position position="280"/>
    </location>
    <ligand>
        <name>FMN</name>
        <dbReference type="ChEBI" id="CHEBI:58210"/>
    </ligand>
</feature>
<dbReference type="InterPro" id="IPR008259">
    <property type="entry name" value="FMN_hydac_DH_AS"/>
</dbReference>
<keyword evidence="4" id="KW-0560">Oxidoreductase</keyword>
<dbReference type="Gene3D" id="3.20.20.70">
    <property type="entry name" value="Aldolase class I"/>
    <property type="match status" value="1"/>
</dbReference>
<feature type="binding site" evidence="9">
    <location>
        <begin position="313"/>
        <end position="317"/>
    </location>
    <ligand>
        <name>FMN</name>
        <dbReference type="ChEBI" id="CHEBI:58210"/>
    </ligand>
</feature>
<feature type="binding site" evidence="9">
    <location>
        <position position="31"/>
    </location>
    <ligand>
        <name>glyoxylate</name>
        <dbReference type="ChEBI" id="CHEBI:36655"/>
    </ligand>
</feature>
<feature type="domain" description="FMN hydroxy acid dehydrogenase" evidence="10">
    <location>
        <begin position="5"/>
        <end position="387"/>
    </location>
</feature>
<reference evidence="11" key="2">
    <citation type="submission" date="2020-01" db="EMBL/GenBank/DDBJ databases">
        <authorList>
            <person name="Perkins V."/>
            <person name="Lessard M.-H."/>
            <person name="Dugat-Bony E."/>
            <person name="Frenette M."/>
            <person name="Labrie S."/>
        </authorList>
    </citation>
    <scope>NUCLEOTIDE SEQUENCE</scope>
    <source>
        <strain evidence="11">LMA-70</strain>
    </source>
</reference>
<protein>
    <recommendedName>
        <fullName evidence="6">Oxidase FUB9</fullName>
    </recommendedName>
    <alternativeName>
        <fullName evidence="7">Fusaric acid biosynthesis protein 9</fullName>
    </alternativeName>
</protein>
<keyword evidence="2 9" id="KW-0285">Flavoprotein</keyword>
<keyword evidence="3 9" id="KW-0288">FMN</keyword>
<evidence type="ECO:0000256" key="1">
    <source>
        <dbReference type="ARBA" id="ARBA00001917"/>
    </source>
</evidence>
<evidence type="ECO:0000256" key="5">
    <source>
        <dbReference type="ARBA" id="ARBA00024042"/>
    </source>
</evidence>
<evidence type="ECO:0000313" key="11">
    <source>
        <dbReference type="EMBL" id="KAF5096619.1"/>
    </source>
</evidence>
<feature type="binding site" evidence="9">
    <location>
        <begin position="336"/>
        <end position="337"/>
    </location>
    <ligand>
        <name>FMN</name>
        <dbReference type="ChEBI" id="CHEBI:58210"/>
    </ligand>
</feature>
<dbReference type="PANTHER" id="PTHR10578">
    <property type="entry name" value="S -2-HYDROXY-ACID OXIDASE-RELATED"/>
    <property type="match status" value="1"/>
</dbReference>
<dbReference type="GO" id="GO:0016491">
    <property type="term" value="F:oxidoreductase activity"/>
    <property type="evidence" value="ECO:0007669"/>
    <property type="project" value="UniProtKB-KW"/>
</dbReference>
<feature type="active site" description="Proton acceptor" evidence="8">
    <location>
        <position position="282"/>
    </location>
</feature>
<comment type="caution">
    <text evidence="11">The sequence shown here is derived from an EMBL/GenBank/DDBJ whole genome shotgun (WGS) entry which is preliminary data.</text>
</comment>
<dbReference type="PANTHER" id="PTHR10578:SF107">
    <property type="entry name" value="2-HYDROXYACID OXIDASE 1"/>
    <property type="match status" value="1"/>
</dbReference>
<comment type="cofactor">
    <cofactor evidence="1">
        <name>FMN</name>
        <dbReference type="ChEBI" id="CHEBI:58210"/>
    </cofactor>
</comment>
<dbReference type="GO" id="GO:0005737">
    <property type="term" value="C:cytoplasm"/>
    <property type="evidence" value="ECO:0007669"/>
    <property type="project" value="UniProtKB-ARBA"/>
</dbReference>
<evidence type="ECO:0000256" key="4">
    <source>
        <dbReference type="ARBA" id="ARBA00023002"/>
    </source>
</evidence>
<dbReference type="Pfam" id="PF01070">
    <property type="entry name" value="FMN_dh"/>
    <property type="match status" value="1"/>
</dbReference>
<evidence type="ECO:0000256" key="2">
    <source>
        <dbReference type="ARBA" id="ARBA00022630"/>
    </source>
</evidence>
<dbReference type="PROSITE" id="PS51349">
    <property type="entry name" value="FMN_HYDROXY_ACID_DH_2"/>
    <property type="match status" value="1"/>
</dbReference>
<feature type="binding site" evidence="9">
    <location>
        <position position="285"/>
    </location>
    <ligand>
        <name>glyoxylate</name>
        <dbReference type="ChEBI" id="CHEBI:36655"/>
    </ligand>
</feature>
<feature type="binding site" evidence="9">
    <location>
        <position position="139"/>
    </location>
    <ligand>
        <name>glyoxylate</name>
        <dbReference type="ChEBI" id="CHEBI:36655"/>
    </ligand>
</feature>
<dbReference type="InterPro" id="IPR000262">
    <property type="entry name" value="FMN-dep_DH"/>
</dbReference>
<evidence type="ECO:0000256" key="9">
    <source>
        <dbReference type="PIRSR" id="PIRSR000138-2"/>
    </source>
</evidence>
<accession>A0A9P5G314</accession>
<dbReference type="EMBL" id="QQZK01000111">
    <property type="protein sequence ID" value="KAF5096619.1"/>
    <property type="molecule type" value="Genomic_DNA"/>
</dbReference>
<organism evidence="11 12">
    <name type="scientific">Geotrichum candidum</name>
    <name type="common">Oospora lactis</name>
    <name type="synonym">Dipodascus geotrichum</name>
    <dbReference type="NCBI Taxonomy" id="1173061"/>
    <lineage>
        <taxon>Eukaryota</taxon>
        <taxon>Fungi</taxon>
        <taxon>Dikarya</taxon>
        <taxon>Ascomycota</taxon>
        <taxon>Saccharomycotina</taxon>
        <taxon>Dipodascomycetes</taxon>
        <taxon>Dipodascales</taxon>
        <taxon>Dipodascaceae</taxon>
        <taxon>Geotrichum</taxon>
    </lineage>
</organism>
<dbReference type="PIRSF" id="PIRSF000138">
    <property type="entry name" value="Al-hdrx_acd_dh"/>
    <property type="match status" value="1"/>
</dbReference>
<reference evidence="11" key="1">
    <citation type="journal article" date="2020" name="Front. Microbiol.">
        <title>Phenotypic and Genetic Characterization of the Cheese Ripening Yeast Geotrichum candidum.</title>
        <authorList>
            <person name="Perkins V."/>
            <person name="Vignola S."/>
            <person name="Lessard M.H."/>
            <person name="Plante P.L."/>
            <person name="Corbeil J."/>
            <person name="Dugat-Bony E."/>
            <person name="Frenette M."/>
            <person name="Labrie S."/>
        </authorList>
    </citation>
    <scope>NUCLEOTIDE SEQUENCE</scope>
    <source>
        <strain evidence="11">LMA-70</strain>
    </source>
</reference>
<feature type="binding site" evidence="9">
    <location>
        <position position="258"/>
    </location>
    <ligand>
        <name>FMN</name>
        <dbReference type="ChEBI" id="CHEBI:58210"/>
    </ligand>
</feature>
<feature type="binding site" evidence="9">
    <location>
        <position position="115"/>
    </location>
    <ligand>
        <name>FMN</name>
        <dbReference type="ChEBI" id="CHEBI:58210"/>
    </ligand>
</feature>
<comment type="similarity">
    <text evidence="5">Belongs to the FMN-dependent alpha-hydroxy acid dehydrogenase family.</text>
</comment>
<dbReference type="SUPFAM" id="SSF51395">
    <property type="entry name" value="FMN-linked oxidoreductases"/>
    <property type="match status" value="1"/>
</dbReference>
<evidence type="ECO:0000259" key="10">
    <source>
        <dbReference type="PROSITE" id="PS51349"/>
    </source>
</evidence>
<dbReference type="FunFam" id="3.20.20.70:FF:000056">
    <property type="entry name" value="hydroxyacid oxidase 2"/>
    <property type="match status" value="1"/>
</dbReference>
<evidence type="ECO:0000313" key="12">
    <source>
        <dbReference type="Proteomes" id="UP000750522"/>
    </source>
</evidence>
<feature type="binding site" evidence="9">
    <location>
        <position position="137"/>
    </location>
    <ligand>
        <name>FMN</name>
        <dbReference type="ChEBI" id="CHEBI:58210"/>
    </ligand>
</feature>
<evidence type="ECO:0000256" key="6">
    <source>
        <dbReference type="ARBA" id="ARBA00073420"/>
    </source>
</evidence>
<dbReference type="AlphaFoldDB" id="A0A9P5G314"/>
<dbReference type="InterPro" id="IPR013785">
    <property type="entry name" value="Aldolase_TIM"/>
</dbReference>
<feature type="binding site" evidence="9">
    <location>
        <position position="165"/>
    </location>
    <ligand>
        <name>FMN</name>
        <dbReference type="ChEBI" id="CHEBI:58210"/>
    </ligand>
</feature>
<proteinExistence type="inferred from homology"/>
<dbReference type="CDD" id="cd02809">
    <property type="entry name" value="alpha_hydroxyacid_oxid_FMN"/>
    <property type="match status" value="1"/>
</dbReference>
<dbReference type="Proteomes" id="UP000750522">
    <property type="component" value="Unassembled WGS sequence"/>
</dbReference>
<feature type="binding site" evidence="9">
    <location>
        <begin position="86"/>
        <end position="88"/>
    </location>
    <ligand>
        <name>FMN</name>
        <dbReference type="ChEBI" id="CHEBI:58210"/>
    </ligand>
</feature>
<dbReference type="GO" id="GO:0010181">
    <property type="term" value="F:FMN binding"/>
    <property type="evidence" value="ECO:0007669"/>
    <property type="project" value="InterPro"/>
</dbReference>
<evidence type="ECO:0000256" key="7">
    <source>
        <dbReference type="ARBA" id="ARBA00083297"/>
    </source>
</evidence>
<evidence type="ECO:0000256" key="3">
    <source>
        <dbReference type="ARBA" id="ARBA00022643"/>
    </source>
</evidence>
<gene>
    <name evidence="11" type="ORF">DV451_004143</name>
</gene>
<dbReference type="InterPro" id="IPR012133">
    <property type="entry name" value="Alpha-hydoxy_acid_DH_FMN"/>
</dbReference>
<sequence>MDMQSKPKVIASIADLEKASMPYAQKLARDYWQSGANEMLTVAENKSAFDYYKIRTKVMTDVSKLNPKPKTKLFGKTYSVPIGIAPSAFHQMATDEGEVATAKAALSRDVPMTLSSYSNKSLEDVKAAGGDSVVFMQLYVFQNRATTEKLVRRAEKAGYKALALTVDTPMIGKRFADEYNEFKLPGYLKLGNFEATTAGPIDIGMTPGSATKKAMAAESEDEAAPATTSEANAIDPRLNWAETIPWLRSITKLEIWAKGIATAEDTEAAIAAGIDGIWISNHGGRQLDSTLATIDSLPEVVEAAKGRVPVHIDGGFRRGGDVFKALALGADFVWLGRPVLYGLQYDGQKGLELALDIIREEFKYVMAMTGTTDTSSINRKQLVRIGPAIQKL</sequence>